<dbReference type="InterPro" id="IPR032675">
    <property type="entry name" value="LRR_dom_sf"/>
</dbReference>
<sequence>MRNFPTEILLLVFDNLRLSDLSRTARCCRLYHTLATPKLYETLRIRMKSRMTDQQVQKLLGTLMQPSYIHQFIRRVDVVVDDDCLWTRDHSWLLSIMLKHILNHLDASKRVQSYRWTASYPFTGLVFPNLRQLDCGAVGPQSIEWVRWHLNHCASLAEVHLSFTLACNLTQLKATALLNRANFSRVERLNLAFIDVALFDPKKAPMLRSLDLRYCPGAESFCQRLAAATPTELTDVRIAAHAESGTPDNFTKWLGSARNVEHVALCIGGLTETIPFEQVKGHRSTLRTLVLDPRRNVLDPSSVLKYRPADLREIVEQCASLRTLGLPLDLRDYQPHTIPPDFAANTMTFCLEANHPELRARDLASPRPGPLAPAQSRRRQAPGSAVSPQTVQCEGFDWTWKRDECLHHDGWPDYSLYQIVKERAISALCRVGSASASFG</sequence>
<dbReference type="AlphaFoldDB" id="A0A066X6I8"/>
<dbReference type="Proteomes" id="UP000027238">
    <property type="component" value="Unassembled WGS sequence"/>
</dbReference>
<dbReference type="HOGENOM" id="CLU_050873_0_0_1"/>
<dbReference type="InterPro" id="IPR001810">
    <property type="entry name" value="F-box_dom"/>
</dbReference>
<dbReference type="SUPFAM" id="SSF81383">
    <property type="entry name" value="F-box domain"/>
    <property type="match status" value="1"/>
</dbReference>
<evidence type="ECO:0000313" key="3">
    <source>
        <dbReference type="EMBL" id="KDN64738.1"/>
    </source>
</evidence>
<accession>A0A066X6I8</accession>
<dbReference type="InterPro" id="IPR036047">
    <property type="entry name" value="F-box-like_dom_sf"/>
</dbReference>
<protein>
    <recommendedName>
        <fullName evidence="2">F-box domain-containing protein</fullName>
    </recommendedName>
</protein>
<dbReference type="PROSITE" id="PS50181">
    <property type="entry name" value="FBOX"/>
    <property type="match status" value="1"/>
</dbReference>
<reference evidence="4" key="1">
    <citation type="journal article" date="2014" name="Genome Announc.">
        <title>Draft genome sequence of Colletotrichum sublineola, a destructive pathogen of cultivated sorghum.</title>
        <authorList>
            <person name="Baroncelli R."/>
            <person name="Sanz-Martin J.M."/>
            <person name="Rech G.E."/>
            <person name="Sukno S.A."/>
            <person name="Thon M.R."/>
        </authorList>
    </citation>
    <scope>NUCLEOTIDE SEQUENCE [LARGE SCALE GENOMIC DNA]</scope>
    <source>
        <strain evidence="4">TX430BB</strain>
    </source>
</reference>
<comment type="caution">
    <text evidence="3">The sequence shown here is derived from an EMBL/GenBank/DDBJ whole genome shotgun (WGS) entry which is preliminary data.</text>
</comment>
<evidence type="ECO:0000256" key="1">
    <source>
        <dbReference type="SAM" id="MobiDB-lite"/>
    </source>
</evidence>
<name>A0A066X6I8_COLSU</name>
<dbReference type="Pfam" id="PF12937">
    <property type="entry name" value="F-box-like"/>
    <property type="match status" value="1"/>
</dbReference>
<evidence type="ECO:0000313" key="4">
    <source>
        <dbReference type="Proteomes" id="UP000027238"/>
    </source>
</evidence>
<feature type="region of interest" description="Disordered" evidence="1">
    <location>
        <begin position="361"/>
        <end position="388"/>
    </location>
</feature>
<keyword evidence="4" id="KW-1185">Reference proteome</keyword>
<organism evidence="3 4">
    <name type="scientific">Colletotrichum sublineola</name>
    <name type="common">Sorghum anthracnose fungus</name>
    <dbReference type="NCBI Taxonomy" id="1173701"/>
    <lineage>
        <taxon>Eukaryota</taxon>
        <taxon>Fungi</taxon>
        <taxon>Dikarya</taxon>
        <taxon>Ascomycota</taxon>
        <taxon>Pezizomycotina</taxon>
        <taxon>Sordariomycetes</taxon>
        <taxon>Hypocreomycetidae</taxon>
        <taxon>Glomerellales</taxon>
        <taxon>Glomerellaceae</taxon>
        <taxon>Colletotrichum</taxon>
        <taxon>Colletotrichum graminicola species complex</taxon>
    </lineage>
</organism>
<dbReference type="SUPFAM" id="SSF52047">
    <property type="entry name" value="RNI-like"/>
    <property type="match status" value="1"/>
</dbReference>
<proteinExistence type="predicted"/>
<evidence type="ECO:0000259" key="2">
    <source>
        <dbReference type="PROSITE" id="PS50181"/>
    </source>
</evidence>
<dbReference type="EMBL" id="JMSE01001101">
    <property type="protein sequence ID" value="KDN64738.1"/>
    <property type="molecule type" value="Genomic_DNA"/>
</dbReference>
<dbReference type="OrthoDB" id="4853808at2759"/>
<dbReference type="STRING" id="1173701.A0A066X6I8"/>
<dbReference type="Gene3D" id="3.80.10.10">
    <property type="entry name" value="Ribonuclease Inhibitor"/>
    <property type="match status" value="1"/>
</dbReference>
<gene>
    <name evidence="3" type="ORF">CSUB01_11871</name>
</gene>
<dbReference type="eggNOG" id="ENOG502RPTW">
    <property type="taxonomic scope" value="Eukaryota"/>
</dbReference>
<feature type="domain" description="F-box" evidence="2">
    <location>
        <begin position="1"/>
        <end position="43"/>
    </location>
</feature>